<organism evidence="4">
    <name type="scientific">Laccaria bicolor (strain S238N-H82 / ATCC MYA-4686)</name>
    <name type="common">Bicoloured deceiver</name>
    <name type="synonym">Laccaria laccata var. bicolor</name>
    <dbReference type="NCBI Taxonomy" id="486041"/>
    <lineage>
        <taxon>Eukaryota</taxon>
        <taxon>Fungi</taxon>
        <taxon>Dikarya</taxon>
        <taxon>Basidiomycota</taxon>
        <taxon>Agaricomycotina</taxon>
        <taxon>Agaricomycetes</taxon>
        <taxon>Agaricomycetidae</taxon>
        <taxon>Agaricales</taxon>
        <taxon>Agaricineae</taxon>
        <taxon>Hydnangiaceae</taxon>
        <taxon>Laccaria</taxon>
    </lineage>
</organism>
<protein>
    <submittedName>
        <fullName evidence="3">Predicted protein</fullName>
    </submittedName>
</protein>
<dbReference type="Pfam" id="PF18718">
    <property type="entry name" value="CxC5"/>
    <property type="match status" value="1"/>
</dbReference>
<dbReference type="KEGG" id="lbc:LACBIDRAFT_314754"/>
<dbReference type="EMBL" id="DS547153">
    <property type="protein sequence ID" value="EDR00134.1"/>
    <property type="molecule type" value="Genomic_DNA"/>
</dbReference>
<dbReference type="InParanoid" id="B0DZ60"/>
<feature type="domain" description="CxC6 like cysteine cluster associated with KDZ" evidence="2">
    <location>
        <begin position="323"/>
        <end position="387"/>
    </location>
</feature>
<dbReference type="Pfam" id="PF18721">
    <property type="entry name" value="CxC6"/>
    <property type="match status" value="1"/>
</dbReference>
<feature type="domain" description="CxC5 like cysteine cluster associated with KDZ" evidence="1">
    <location>
        <begin position="108"/>
        <end position="224"/>
    </location>
</feature>
<dbReference type="AlphaFoldDB" id="B0DZ60"/>
<keyword evidence="4" id="KW-1185">Reference proteome</keyword>
<evidence type="ECO:0000259" key="1">
    <source>
        <dbReference type="Pfam" id="PF18718"/>
    </source>
</evidence>
<dbReference type="InterPro" id="IPR040898">
    <property type="entry name" value="CxC6"/>
</dbReference>
<dbReference type="OrthoDB" id="3055037at2759"/>
<sequence>MQGLLNAIISEDAANSILKLSCFIQYASRLKNEILLAQQSSHLPDIVPQFLPVSIIEFLASSCIISEQEVEECWKVVKEIVWSACSILDDKAVSAAFKNHGADKGFTCNLWPPSQLCTNPDCKHTDNGRKLQIATQREGILYTLNEGPIPIHSCFLTCKDCKTDYHLDFYMKNERRFYYDNPPDIFQIADHQFIKRHLIDMWRTSTNVAWVSFANCAAVYLNTHNTTTNDKIPESWKFKGKLDGKNVAHAFILLALLEDHQRRNTILQVPHGGLQSERYKVAMHERNDRIRLYGQPELCHRCQKCVREYVNDGHTGLTVHAVVMDGVTLGRPTCGVLHCTNPLANKHHRFCPTHVHFNEKCAIIGCSDKISAPDKQTCNNPIHQQVEGVHVERGQAAFQLKEKLKRAKVAHPKNGEALDLPVAHIIEQGDDLDETYEIVGDRVIPSEADPITQTALARASLNPTIGTSATNLITQTSLAAPALPAAKKKIRAQFGRLRTHNEQILVAPCGMIIARETFYYAESITAVVEMIKRTYRGGFMPNHIIFDNNCSVAKHVKDDSDFNNVGLAVDVFHFTNKHAVSDTFCQSNCNPALFPELLGENRRNWWFNTSIAEQTNVWLGGFHSI</sequence>
<accession>B0DZ60</accession>
<name>B0DZ60_LACBS</name>
<dbReference type="Proteomes" id="UP000001194">
    <property type="component" value="Unassembled WGS sequence"/>
</dbReference>
<evidence type="ECO:0000259" key="2">
    <source>
        <dbReference type="Pfam" id="PF18721"/>
    </source>
</evidence>
<evidence type="ECO:0000313" key="3">
    <source>
        <dbReference type="EMBL" id="EDR00134.1"/>
    </source>
</evidence>
<dbReference type="GeneID" id="6084858"/>
<dbReference type="HOGENOM" id="CLU_004966_4_0_1"/>
<evidence type="ECO:0000313" key="4">
    <source>
        <dbReference type="Proteomes" id="UP000001194"/>
    </source>
</evidence>
<reference evidence="3 4" key="1">
    <citation type="journal article" date="2008" name="Nature">
        <title>The genome of Laccaria bicolor provides insights into mycorrhizal symbiosis.</title>
        <authorList>
            <person name="Martin F."/>
            <person name="Aerts A."/>
            <person name="Ahren D."/>
            <person name="Brun A."/>
            <person name="Danchin E.G.J."/>
            <person name="Duchaussoy F."/>
            <person name="Gibon J."/>
            <person name="Kohler A."/>
            <person name="Lindquist E."/>
            <person name="Pereda V."/>
            <person name="Salamov A."/>
            <person name="Shapiro H.J."/>
            <person name="Wuyts J."/>
            <person name="Blaudez D."/>
            <person name="Buee M."/>
            <person name="Brokstein P."/>
            <person name="Canbaeck B."/>
            <person name="Cohen D."/>
            <person name="Courty P.E."/>
            <person name="Coutinho P.M."/>
            <person name="Delaruelle C."/>
            <person name="Detter J.C."/>
            <person name="Deveau A."/>
            <person name="DiFazio S."/>
            <person name="Duplessis S."/>
            <person name="Fraissinet-Tachet L."/>
            <person name="Lucic E."/>
            <person name="Frey-Klett P."/>
            <person name="Fourrey C."/>
            <person name="Feussner I."/>
            <person name="Gay G."/>
            <person name="Grimwood J."/>
            <person name="Hoegger P.J."/>
            <person name="Jain P."/>
            <person name="Kilaru S."/>
            <person name="Labbe J."/>
            <person name="Lin Y.C."/>
            <person name="Legue V."/>
            <person name="Le Tacon F."/>
            <person name="Marmeisse R."/>
            <person name="Melayah D."/>
            <person name="Montanini B."/>
            <person name="Muratet M."/>
            <person name="Nehls U."/>
            <person name="Niculita-Hirzel H."/>
            <person name="Oudot-Le Secq M.P."/>
            <person name="Peter M."/>
            <person name="Quesneville H."/>
            <person name="Rajashekar B."/>
            <person name="Reich M."/>
            <person name="Rouhier N."/>
            <person name="Schmutz J."/>
            <person name="Yin T."/>
            <person name="Chalot M."/>
            <person name="Henrissat B."/>
            <person name="Kuees U."/>
            <person name="Lucas S."/>
            <person name="Van de Peer Y."/>
            <person name="Podila G.K."/>
            <person name="Polle A."/>
            <person name="Pukkila P.J."/>
            <person name="Richardson P.M."/>
            <person name="Rouze P."/>
            <person name="Sanders I.R."/>
            <person name="Stajich J.E."/>
            <person name="Tunlid A."/>
            <person name="Tuskan G."/>
            <person name="Grigoriev I.V."/>
        </authorList>
    </citation>
    <scope>NUCLEOTIDE SEQUENCE [LARGE SCALE GENOMIC DNA]</scope>
    <source>
        <strain evidence="4">S238N-H82 / ATCC MYA-4686</strain>
    </source>
</reference>
<proteinExistence type="predicted"/>
<dbReference type="RefSeq" id="XP_001889191.1">
    <property type="nucleotide sequence ID" value="XM_001889156.1"/>
</dbReference>
<dbReference type="InterPro" id="IPR041539">
    <property type="entry name" value="CxC5"/>
</dbReference>
<gene>
    <name evidence="3" type="ORF">LACBIDRAFT_314754</name>
</gene>